<sequence>MFVRPVISSDVLDELMGKPYLIVFFPKAHVSTYLEFRYDTNPLCWYLIGENLKEFTALRGGWVTYLQQTRGVKISHGVAFFKRGVLKKEMEGFDEKKFKETLKEFDPLNPNDPPKPGEKSDDCCNCTCTVL</sequence>
<name>A0A9W8M1P1_9FUNG</name>
<accession>A0A9W8M1P1</accession>
<dbReference type="Proteomes" id="UP001139887">
    <property type="component" value="Unassembled WGS sequence"/>
</dbReference>
<gene>
    <name evidence="1" type="ORF">IWW36_001330</name>
</gene>
<evidence type="ECO:0000313" key="2">
    <source>
        <dbReference type="Proteomes" id="UP001139887"/>
    </source>
</evidence>
<dbReference type="AlphaFoldDB" id="A0A9W8M1P1"/>
<dbReference type="EMBL" id="JANBUW010000016">
    <property type="protein sequence ID" value="KAJ2851191.1"/>
    <property type="molecule type" value="Genomic_DNA"/>
</dbReference>
<dbReference type="OrthoDB" id="5511689at2759"/>
<comment type="caution">
    <text evidence="1">The sequence shown here is derived from an EMBL/GenBank/DDBJ whole genome shotgun (WGS) entry which is preliminary data.</text>
</comment>
<proteinExistence type="predicted"/>
<reference evidence="1" key="1">
    <citation type="submission" date="2022-07" db="EMBL/GenBank/DDBJ databases">
        <title>Phylogenomic reconstructions and comparative analyses of Kickxellomycotina fungi.</title>
        <authorList>
            <person name="Reynolds N.K."/>
            <person name="Stajich J.E."/>
            <person name="Barry K."/>
            <person name="Grigoriev I.V."/>
            <person name="Crous P."/>
            <person name="Smith M.E."/>
        </authorList>
    </citation>
    <scope>NUCLEOTIDE SEQUENCE</scope>
    <source>
        <strain evidence="1">NRRL 1566</strain>
    </source>
</reference>
<evidence type="ECO:0000313" key="1">
    <source>
        <dbReference type="EMBL" id="KAJ2851191.1"/>
    </source>
</evidence>
<protein>
    <submittedName>
        <fullName evidence="1">Uncharacterized protein</fullName>
    </submittedName>
</protein>
<organism evidence="1 2">
    <name type="scientific">Coemansia brasiliensis</name>
    <dbReference type="NCBI Taxonomy" id="2650707"/>
    <lineage>
        <taxon>Eukaryota</taxon>
        <taxon>Fungi</taxon>
        <taxon>Fungi incertae sedis</taxon>
        <taxon>Zoopagomycota</taxon>
        <taxon>Kickxellomycotina</taxon>
        <taxon>Kickxellomycetes</taxon>
        <taxon>Kickxellales</taxon>
        <taxon>Kickxellaceae</taxon>
        <taxon>Coemansia</taxon>
    </lineage>
</organism>
<keyword evidence="2" id="KW-1185">Reference proteome</keyword>